<feature type="compositionally biased region" description="Polar residues" evidence="1">
    <location>
        <begin position="184"/>
        <end position="193"/>
    </location>
</feature>
<evidence type="ECO:0000256" key="1">
    <source>
        <dbReference type="SAM" id="MobiDB-lite"/>
    </source>
</evidence>
<comment type="caution">
    <text evidence="2">The sequence shown here is derived from an EMBL/GenBank/DDBJ whole genome shotgun (WGS) entry which is preliminary data.</text>
</comment>
<dbReference type="Pfam" id="PF03837">
    <property type="entry name" value="RecT"/>
    <property type="match status" value="1"/>
</dbReference>
<dbReference type="GO" id="GO:0006259">
    <property type="term" value="P:DNA metabolic process"/>
    <property type="evidence" value="ECO:0007669"/>
    <property type="project" value="InterPro"/>
</dbReference>
<reference evidence="2" key="1">
    <citation type="journal article" date="2015" name="Nature">
        <title>Complex archaea that bridge the gap between prokaryotes and eukaryotes.</title>
        <authorList>
            <person name="Spang A."/>
            <person name="Saw J.H."/>
            <person name="Jorgensen S.L."/>
            <person name="Zaremba-Niedzwiedzka K."/>
            <person name="Martijn J."/>
            <person name="Lind A.E."/>
            <person name="van Eijk R."/>
            <person name="Schleper C."/>
            <person name="Guy L."/>
            <person name="Ettema T.J."/>
        </authorList>
    </citation>
    <scope>NUCLEOTIDE SEQUENCE</scope>
</reference>
<feature type="region of interest" description="Disordered" evidence="1">
    <location>
        <begin position="139"/>
        <end position="228"/>
    </location>
</feature>
<protein>
    <recommendedName>
        <fullName evidence="3">Phage recombination protein Bet</fullName>
    </recommendedName>
</protein>
<dbReference type="AlphaFoldDB" id="A0A0F9C9Y4"/>
<name>A0A0F9C9Y4_9ZZZZ</name>
<proteinExistence type="predicted"/>
<feature type="non-terminal residue" evidence="2">
    <location>
        <position position="1"/>
    </location>
</feature>
<feature type="region of interest" description="Disordered" evidence="1">
    <location>
        <begin position="1"/>
        <end position="22"/>
    </location>
</feature>
<sequence>IGGFRLQAQRSKARGGPAYQGQTDPIWCDENGNWTDLWLKDEPPFAAKVGVYVEGFVEPIYAIAEYKRLVQLKQDKTPNIFWEKGGPFQLAKCAEAAAIRRAFPNDTSRLYLEEEMYDLSEGVSKIPEPMTVEQAKRAILPPPEPPQAPEEVQDIPEEPPTVKPDVIVSPPELAEHLKGPPPQGITTVTGTSKSQEKRLAVQTRDSLPIPPEQTRDSLPKGEGIVSPEKRQEVIKHLQDILVRDMPPPEMTEIEAGQLLDCKRSDKANRLLDAFALGRDRQRKMLDADTRQ</sequence>
<evidence type="ECO:0000313" key="2">
    <source>
        <dbReference type="EMBL" id="KKK93471.1"/>
    </source>
</evidence>
<dbReference type="EMBL" id="LAZR01047759">
    <property type="protein sequence ID" value="KKK93471.1"/>
    <property type="molecule type" value="Genomic_DNA"/>
</dbReference>
<evidence type="ECO:0008006" key="3">
    <source>
        <dbReference type="Google" id="ProtNLM"/>
    </source>
</evidence>
<gene>
    <name evidence="2" type="ORF">LCGC14_2692540</name>
</gene>
<accession>A0A0F9C9Y4</accession>
<dbReference type="GO" id="GO:0003677">
    <property type="term" value="F:DNA binding"/>
    <property type="evidence" value="ECO:0007669"/>
    <property type="project" value="InterPro"/>
</dbReference>
<dbReference type="InterPro" id="IPR018330">
    <property type="entry name" value="RecT_fam"/>
</dbReference>
<organism evidence="2">
    <name type="scientific">marine sediment metagenome</name>
    <dbReference type="NCBI Taxonomy" id="412755"/>
    <lineage>
        <taxon>unclassified sequences</taxon>
        <taxon>metagenomes</taxon>
        <taxon>ecological metagenomes</taxon>
    </lineage>
</organism>